<sequence length="124" mass="12322">MTRRLALPSLALAGALAAALPAHAQAPTDLNRIPVLQGIVIGGGGASLAGGGDDRTITYSATGAGGGARYEQPGRVATFISNSGGSPSWSYGPAPQSAPGREAWLLGGGEDREVVYLNPAGPAR</sequence>
<dbReference type="EMBL" id="JAJAQI010000009">
    <property type="protein sequence ID" value="MCB4821646.1"/>
    <property type="molecule type" value="Genomic_DNA"/>
</dbReference>
<organism evidence="2 3">
    <name type="scientific">Roseicella aerolata</name>
    <dbReference type="NCBI Taxonomy" id="2883479"/>
    <lineage>
        <taxon>Bacteria</taxon>
        <taxon>Pseudomonadati</taxon>
        <taxon>Pseudomonadota</taxon>
        <taxon>Alphaproteobacteria</taxon>
        <taxon>Acetobacterales</taxon>
        <taxon>Roseomonadaceae</taxon>
        <taxon>Roseicella</taxon>
    </lineage>
</organism>
<dbReference type="Proteomes" id="UP001139311">
    <property type="component" value="Unassembled WGS sequence"/>
</dbReference>
<proteinExistence type="predicted"/>
<accession>A0A9X1IBA0</accession>
<evidence type="ECO:0000256" key="1">
    <source>
        <dbReference type="SAM" id="SignalP"/>
    </source>
</evidence>
<comment type="caution">
    <text evidence="2">The sequence shown here is derived from an EMBL/GenBank/DDBJ whole genome shotgun (WGS) entry which is preliminary data.</text>
</comment>
<dbReference type="AlphaFoldDB" id="A0A9X1IBA0"/>
<dbReference type="RefSeq" id="WP_226606688.1">
    <property type="nucleotide sequence ID" value="NZ_JAJAQI010000009.1"/>
</dbReference>
<reference evidence="2" key="1">
    <citation type="submission" date="2021-10" db="EMBL/GenBank/DDBJ databases">
        <title>Roseicella aerolatum sp. nov., isolated from aerosols of e-waste dismantling site.</title>
        <authorList>
            <person name="Qin T."/>
        </authorList>
    </citation>
    <scope>NUCLEOTIDE SEQUENCE</scope>
    <source>
        <strain evidence="2">GB24</strain>
    </source>
</reference>
<keyword evidence="3" id="KW-1185">Reference proteome</keyword>
<keyword evidence="1" id="KW-0732">Signal</keyword>
<evidence type="ECO:0000313" key="2">
    <source>
        <dbReference type="EMBL" id="MCB4821646.1"/>
    </source>
</evidence>
<protein>
    <submittedName>
        <fullName evidence="2">Uncharacterized protein</fullName>
    </submittedName>
</protein>
<feature type="chain" id="PRO_5041000797" evidence="1">
    <location>
        <begin position="25"/>
        <end position="124"/>
    </location>
</feature>
<gene>
    <name evidence="2" type="ORF">LHA35_07870</name>
</gene>
<feature type="signal peptide" evidence="1">
    <location>
        <begin position="1"/>
        <end position="24"/>
    </location>
</feature>
<name>A0A9X1IBA0_9PROT</name>
<evidence type="ECO:0000313" key="3">
    <source>
        <dbReference type="Proteomes" id="UP001139311"/>
    </source>
</evidence>